<gene>
    <name evidence="1" type="ORF">Ctob_005042</name>
</gene>
<organism evidence="1 2">
    <name type="scientific">Chrysochromulina tobinii</name>
    <dbReference type="NCBI Taxonomy" id="1460289"/>
    <lineage>
        <taxon>Eukaryota</taxon>
        <taxon>Haptista</taxon>
        <taxon>Haptophyta</taxon>
        <taxon>Prymnesiophyceae</taxon>
        <taxon>Prymnesiales</taxon>
        <taxon>Chrysochromulinaceae</taxon>
        <taxon>Chrysochromulina</taxon>
    </lineage>
</organism>
<keyword evidence="2" id="KW-1185">Reference proteome</keyword>
<evidence type="ECO:0000313" key="1">
    <source>
        <dbReference type="EMBL" id="KOO29301.1"/>
    </source>
</evidence>
<sequence>MDIDSSGNFNGRFLSSRSDKVHCTIAALQANTCGISTDAVVDATNYVRHGTSGGYEGLVMMADGFVAAFVERNAGSVLANRNEPGIRVYKVRAQPLAFDSFWGFYKFETGGGAIADASPLPGSSTKIAVVERSDFPNGHMVPGQGAPANRVCIIDLTVKDRFNVFRKNCVLNYHRVSDPFDADGDGRAVAAFTQWTPEQLIIMDNWCLMAGTDTNFPGTNQFGVSAAQTPHFQQVMDTRFMIVCFDDAIFDNTRNVINSYTCDDIHQAWTQAQCCGVPRNTTVTVASNTALLRLRDEL</sequence>
<comment type="caution">
    <text evidence="1">The sequence shown here is derived from an EMBL/GenBank/DDBJ whole genome shotgun (WGS) entry which is preliminary data.</text>
</comment>
<reference evidence="2" key="1">
    <citation type="journal article" date="2015" name="PLoS Genet.">
        <title>Genome Sequence and Transcriptome Analyses of Chrysochromulina tobin: Metabolic Tools for Enhanced Algal Fitness in the Prominent Order Prymnesiales (Haptophyceae).</title>
        <authorList>
            <person name="Hovde B.T."/>
            <person name="Deodato C.R."/>
            <person name="Hunsperger H.M."/>
            <person name="Ryken S.A."/>
            <person name="Yost W."/>
            <person name="Jha R.K."/>
            <person name="Patterson J."/>
            <person name="Monnat R.J. Jr."/>
            <person name="Barlow S.B."/>
            <person name="Starkenburg S.R."/>
            <person name="Cattolico R.A."/>
        </authorList>
    </citation>
    <scope>NUCLEOTIDE SEQUENCE</scope>
    <source>
        <strain evidence="2">CCMP291</strain>
    </source>
</reference>
<name>A0A0M0JRR7_9EUKA</name>
<dbReference type="EMBL" id="JWZX01002434">
    <property type="protein sequence ID" value="KOO29301.1"/>
    <property type="molecule type" value="Genomic_DNA"/>
</dbReference>
<dbReference type="Proteomes" id="UP000037460">
    <property type="component" value="Unassembled WGS sequence"/>
</dbReference>
<proteinExistence type="predicted"/>
<protein>
    <submittedName>
        <fullName evidence="1">Glycerophosphoryl diester phosphodiesterase</fullName>
    </submittedName>
</protein>
<dbReference type="AlphaFoldDB" id="A0A0M0JRR7"/>
<evidence type="ECO:0000313" key="2">
    <source>
        <dbReference type="Proteomes" id="UP000037460"/>
    </source>
</evidence>
<accession>A0A0M0JRR7</accession>